<evidence type="ECO:0000313" key="2">
    <source>
        <dbReference type="EMBL" id="EGA70884.1"/>
    </source>
</evidence>
<dbReference type="GeneID" id="95568720"/>
<reference evidence="2 3" key="1">
    <citation type="journal article" date="2012" name="Int. J. Syst. Evol. Microbiol.">
        <title>Vibrio caribbeanicus sp. nov., isolated from the marine sponge Scleritoderma cyanea.</title>
        <authorList>
            <person name="Hoffmann M."/>
            <person name="Monday S.R."/>
            <person name="Allard M.W."/>
            <person name="Strain E.A."/>
            <person name="Whittaker P."/>
            <person name="Naum M."/>
            <person name="McCarthy P.J."/>
            <person name="Lopez J.V."/>
            <person name="Fischer M."/>
            <person name="Brown E.W."/>
        </authorList>
    </citation>
    <scope>NUCLEOTIDE SEQUENCE [LARGE SCALE GENOMIC DNA]</scope>
    <source>
        <strain evidence="3">DSMZ 21326</strain>
    </source>
</reference>
<protein>
    <submittedName>
        <fullName evidence="2">Rhs family protein</fullName>
    </submittedName>
</protein>
<proteinExistence type="predicted"/>
<gene>
    <name evidence="2" type="ORF">VISI1226_16633</name>
</gene>
<dbReference type="Pfam" id="PF20597">
    <property type="entry name" value="pAdhesive_15"/>
    <property type="match status" value="1"/>
</dbReference>
<dbReference type="NCBIfam" id="TIGR04215">
    <property type="entry name" value="choice_anch_A"/>
    <property type="match status" value="1"/>
</dbReference>
<comment type="caution">
    <text evidence="2">The sequence shown here is derived from an EMBL/GenBank/DDBJ whole genome shotgun (WGS) entry which is preliminary data.</text>
</comment>
<dbReference type="InterPro" id="IPR026588">
    <property type="entry name" value="Choice_anch_A"/>
</dbReference>
<dbReference type="OrthoDB" id="9806238at2"/>
<dbReference type="eggNOG" id="COG3209">
    <property type="taxonomic scope" value="Bacteria"/>
</dbReference>
<organism evidence="2 3">
    <name type="scientific">Vibrio sinaloensis DSM 21326</name>
    <dbReference type="NCBI Taxonomy" id="945550"/>
    <lineage>
        <taxon>Bacteria</taxon>
        <taxon>Pseudomonadati</taxon>
        <taxon>Pseudomonadota</taxon>
        <taxon>Gammaproteobacteria</taxon>
        <taxon>Vibrionales</taxon>
        <taxon>Vibrionaceae</taxon>
        <taxon>Vibrio</taxon>
        <taxon>Vibrio oreintalis group</taxon>
    </lineage>
</organism>
<dbReference type="AlphaFoldDB" id="E8M533"/>
<sequence>MNKQYVYLGVMMFALSFPLETSAQEARISLGEAEHFNVVVFGDFSASSSEVEGRMAVGGNLNIRGYSIADELDDDDNERHYPYSLVVGGDATFPTGRVYEGHIVVGGSASGIGSSVRWGLERGQMLWDHVETPFVFNELRDELTHLSDQLSDLTPNGTIEQKWGGVYLRGDCISDLQVFHVPADAILNAHTFDVRCVPEDSHVLLNVSGITAGFDNLSLDGLDDQNEKVLFNFYQAQTLTLRGVEVEGSILAPLADIGDPEPRGNIEGTLVANSWSGRMSFEWEPYEGFNDDYRVCEGPVNP</sequence>
<evidence type="ECO:0000259" key="1">
    <source>
        <dbReference type="Pfam" id="PF20597"/>
    </source>
</evidence>
<dbReference type="RefSeq" id="WP_008075709.1">
    <property type="nucleotide sequence ID" value="NZ_AEVT01000053.1"/>
</dbReference>
<evidence type="ECO:0000313" key="3">
    <source>
        <dbReference type="Proteomes" id="UP000006228"/>
    </source>
</evidence>
<dbReference type="Proteomes" id="UP000006228">
    <property type="component" value="Unassembled WGS sequence"/>
</dbReference>
<name>E8M533_PHOS4</name>
<feature type="domain" description="Choice-of-anchor A" evidence="1">
    <location>
        <begin position="30"/>
        <end position="282"/>
    </location>
</feature>
<dbReference type="EMBL" id="AEVT01000053">
    <property type="protein sequence ID" value="EGA70884.1"/>
    <property type="molecule type" value="Genomic_DNA"/>
</dbReference>
<accession>E8M533</accession>